<sequence length="391" mass="45148">MNKSSPPLGTLIIRLGSDISDPVYWYSITGERKNKQCGRINNYSELKSLSSFFNYNVTVLVSSSFVIFRRIKLISKKILNKESSIAFSIEPTIVSNIDDFHIVVLKSDDFFCYITAIEHKLMNLWLGWLKDVGIYTNVMIPDVLTLPFDGDKYFSIKLNNEWLIRDSGESGFVLRDDIFDSLCLSSYFSGDENIFISINSREENAHSADYCDVLRIMADNIDNNSANLLSGRYHRHDKQMIKTFSFFRTVNLFFLLSIVIFFNSWVDKNNILRDIHMLNESLQDIHVQYPLLQQSMDNESINDKVDYRGYSVIKPDFIRLLHATHLLVGDLNIVINSISFDNEQSEISFNINKSDENGMGLNVISEEKQYLNVDETINDDGTRNIIFKYLL</sequence>
<dbReference type="InterPro" id="IPR043129">
    <property type="entry name" value="ATPase_NBD"/>
</dbReference>
<evidence type="ECO:0000259" key="2">
    <source>
        <dbReference type="Pfam" id="PF05134"/>
    </source>
</evidence>
<dbReference type="Proteomes" id="UP000464402">
    <property type="component" value="Chromosome"/>
</dbReference>
<feature type="transmembrane region" description="Helical" evidence="1">
    <location>
        <begin position="245"/>
        <end position="266"/>
    </location>
</feature>
<reference evidence="4" key="1">
    <citation type="submission" date="2019-09" db="EMBL/GenBank/DDBJ databases">
        <title>Yersinia canariae sp. nov., isolated from a human yersiniosis case.</title>
        <authorList>
            <person name="Nguyen S.V."/>
            <person name="Greig D."/>
            <person name="Hurley D."/>
            <person name="Cao Y."/>
            <person name="McCabe E."/>
            <person name="Mitchell M."/>
            <person name="Jenkins C."/>
            <person name="Fanning S."/>
        </authorList>
    </citation>
    <scope>NUCLEOTIDE SEQUENCE [LARGE SCALE GENOMIC DNA]</scope>
    <source>
        <strain evidence="4">NCTC 14382</strain>
    </source>
</reference>
<feature type="domain" description="GspL cytoplasmic actin-ATPase-like" evidence="2">
    <location>
        <begin position="11"/>
        <end position="234"/>
    </location>
</feature>
<evidence type="ECO:0000313" key="4">
    <source>
        <dbReference type="Proteomes" id="UP000464402"/>
    </source>
</evidence>
<dbReference type="GO" id="GO:0015628">
    <property type="term" value="P:protein secretion by the type II secretion system"/>
    <property type="evidence" value="ECO:0007669"/>
    <property type="project" value="InterPro"/>
</dbReference>
<dbReference type="InterPro" id="IPR024230">
    <property type="entry name" value="GspL_cyto_dom"/>
</dbReference>
<keyword evidence="1" id="KW-1133">Transmembrane helix</keyword>
<name>A0A857F2K6_9GAMM</name>
<organism evidence="3 4">
    <name type="scientific">Yersinia canariae</name>
    <dbReference type="NCBI Taxonomy" id="2607663"/>
    <lineage>
        <taxon>Bacteria</taxon>
        <taxon>Pseudomonadati</taxon>
        <taxon>Pseudomonadota</taxon>
        <taxon>Gammaproteobacteria</taxon>
        <taxon>Enterobacterales</taxon>
        <taxon>Yersiniaceae</taxon>
        <taxon>Yersinia</taxon>
    </lineage>
</organism>
<dbReference type="CDD" id="cd24017">
    <property type="entry name" value="ASKHA_T2SSL_N"/>
    <property type="match status" value="1"/>
</dbReference>
<gene>
    <name evidence="3" type="ORF">F0T03_17325</name>
</gene>
<dbReference type="GO" id="GO:0009276">
    <property type="term" value="C:Gram-negative-bacterium-type cell wall"/>
    <property type="evidence" value="ECO:0007669"/>
    <property type="project" value="InterPro"/>
</dbReference>
<dbReference type="SUPFAM" id="SSF53067">
    <property type="entry name" value="Actin-like ATPase domain"/>
    <property type="match status" value="2"/>
</dbReference>
<evidence type="ECO:0000313" key="3">
    <source>
        <dbReference type="EMBL" id="QHB33750.1"/>
    </source>
</evidence>
<keyword evidence="1" id="KW-0472">Membrane</keyword>
<keyword evidence="1" id="KW-0812">Transmembrane</keyword>
<dbReference type="RefSeq" id="WP_159679636.1">
    <property type="nucleotide sequence ID" value="NZ_CP043727.1"/>
</dbReference>
<dbReference type="GO" id="GO:0015627">
    <property type="term" value="C:type II protein secretion system complex"/>
    <property type="evidence" value="ECO:0007669"/>
    <property type="project" value="InterPro"/>
</dbReference>
<dbReference type="Gene3D" id="3.30.420.370">
    <property type="match status" value="1"/>
</dbReference>
<dbReference type="AlphaFoldDB" id="A0A857F2K6"/>
<evidence type="ECO:0000256" key="1">
    <source>
        <dbReference type="SAM" id="Phobius"/>
    </source>
</evidence>
<feature type="transmembrane region" description="Helical" evidence="1">
    <location>
        <begin position="52"/>
        <end position="71"/>
    </location>
</feature>
<dbReference type="NCBIfam" id="TIGR01709">
    <property type="entry name" value="typeII_sec_gspL"/>
    <property type="match status" value="1"/>
</dbReference>
<protein>
    <submittedName>
        <fullName evidence="3">General secretion pathway protein GspL</fullName>
    </submittedName>
</protein>
<dbReference type="Gene3D" id="3.30.420.380">
    <property type="match status" value="1"/>
</dbReference>
<proteinExistence type="predicted"/>
<keyword evidence="4" id="KW-1185">Reference proteome</keyword>
<accession>A0A857F2K6</accession>
<dbReference type="InterPro" id="IPR007812">
    <property type="entry name" value="T2SS_protein-GspL"/>
</dbReference>
<dbReference type="Pfam" id="PF05134">
    <property type="entry name" value="T2SSL"/>
    <property type="match status" value="1"/>
</dbReference>
<dbReference type="EMBL" id="CP043727">
    <property type="protein sequence ID" value="QHB33750.1"/>
    <property type="molecule type" value="Genomic_DNA"/>
</dbReference>
<dbReference type="KEGG" id="yca:F0T03_17325"/>